<sequence>MMEDNDVWHYILPFPLDTQKRKLIWSVLQSKIGKSLLMAMKLDGQTYQRDLINGTSYSNKSIIEYLKRMVSAGMLKQGMEQDSKGKRKVRIKWYVPTKLGRWFILFLKPADEIPSELVRKTVEEIFQVYASSIVELSEDFKIDIEVFHKILTKEYNKRNET</sequence>
<accession>A0A0M0BYM9</accession>
<reference evidence="1 2" key="1">
    <citation type="submission" date="2015-06" db="EMBL/GenBank/DDBJ databases">
        <title>New insights into the roles of widespread benthic archaea in carbon and nitrogen cycling.</title>
        <authorList>
            <person name="Lazar C.S."/>
            <person name="Baker B.J."/>
            <person name="Seitz K.W."/>
            <person name="Hyde A.S."/>
            <person name="Dick G.J."/>
            <person name="Hinrichs K.-U."/>
            <person name="Teske A.P."/>
        </authorList>
    </citation>
    <scope>NUCLEOTIDE SEQUENCE [LARGE SCALE GENOMIC DNA]</scope>
    <source>
        <strain evidence="1">SG8-32-1</strain>
    </source>
</reference>
<evidence type="ECO:0000313" key="1">
    <source>
        <dbReference type="EMBL" id="KON33470.1"/>
    </source>
</evidence>
<proteinExistence type="predicted"/>
<dbReference type="Proteomes" id="UP000037237">
    <property type="component" value="Unassembled WGS sequence"/>
</dbReference>
<dbReference type="SUPFAM" id="SSF46785">
    <property type="entry name" value="Winged helix' DNA-binding domain"/>
    <property type="match status" value="1"/>
</dbReference>
<name>A0A0M0BYM9_9ARCH</name>
<comment type="caution">
    <text evidence="1">The sequence shown here is derived from an EMBL/GenBank/DDBJ whole genome shotgun (WGS) entry which is preliminary data.</text>
</comment>
<organism evidence="1 2">
    <name type="scientific">miscellaneous Crenarchaeota group-1 archaeon SG8-32-1</name>
    <dbReference type="NCBI Taxonomy" id="1685124"/>
    <lineage>
        <taxon>Archaea</taxon>
        <taxon>Candidatus Bathyarchaeota</taxon>
        <taxon>MCG-1</taxon>
    </lineage>
</organism>
<gene>
    <name evidence="1" type="ORF">AC477_01545</name>
</gene>
<protein>
    <submittedName>
        <fullName evidence="1">Uncharacterized protein</fullName>
    </submittedName>
</protein>
<evidence type="ECO:0000313" key="2">
    <source>
        <dbReference type="Proteomes" id="UP000037237"/>
    </source>
</evidence>
<dbReference type="AlphaFoldDB" id="A0A0M0BYM9"/>
<dbReference type="InterPro" id="IPR036390">
    <property type="entry name" value="WH_DNA-bd_sf"/>
</dbReference>
<dbReference type="EMBL" id="LFWU01000030">
    <property type="protein sequence ID" value="KON33470.1"/>
    <property type="molecule type" value="Genomic_DNA"/>
</dbReference>